<protein>
    <submittedName>
        <fullName evidence="2">Rhodanese domain protein</fullName>
    </submittedName>
</protein>
<dbReference type="Gene3D" id="3.40.250.10">
    <property type="entry name" value="Rhodanese-like domain"/>
    <property type="match status" value="1"/>
</dbReference>
<dbReference type="EMBL" id="JH611175">
    <property type="protein sequence ID" value="EJP73231.1"/>
    <property type="molecule type" value="Genomic_DNA"/>
</dbReference>
<feature type="domain" description="Rhodanese" evidence="1">
    <location>
        <begin position="30"/>
        <end position="62"/>
    </location>
</feature>
<dbReference type="Pfam" id="PF00581">
    <property type="entry name" value="Rhodanese"/>
    <property type="match status" value="1"/>
</dbReference>
<reference evidence="2 3" key="1">
    <citation type="journal article" date="2012" name="ISME J.">
        <title>Genomic insights to SAR86, an abundant and uncultivated marine bacterial lineage.</title>
        <authorList>
            <person name="Dupont C.L."/>
            <person name="Rusch D.B."/>
            <person name="Yooseph S."/>
            <person name="Lombardo M.J."/>
            <person name="Richter R.A."/>
            <person name="Valas R."/>
            <person name="Novotny M."/>
            <person name="Yee-Greenbaum J."/>
            <person name="Selengut J.D."/>
            <person name="Haft D.H."/>
            <person name="Halpern A.L."/>
            <person name="Lasken R.S."/>
            <person name="Nealson K."/>
            <person name="Friedman R."/>
            <person name="Venter J.C."/>
        </authorList>
    </citation>
    <scope>NUCLEOTIDE SEQUENCE [LARGE SCALE GENOMIC DNA]</scope>
</reference>
<dbReference type="InterPro" id="IPR001763">
    <property type="entry name" value="Rhodanese-like_dom"/>
</dbReference>
<gene>
    <name evidence="2" type="ORF">NT02SARS_1525</name>
</gene>
<evidence type="ECO:0000313" key="3">
    <source>
        <dbReference type="Proteomes" id="UP000010116"/>
    </source>
</evidence>
<dbReference type="SUPFAM" id="SSF52821">
    <property type="entry name" value="Rhodanese/Cell cycle control phosphatase"/>
    <property type="match status" value="1"/>
</dbReference>
<organism evidence="2 3">
    <name type="scientific">SAR86 cluster bacterium SAR86B</name>
    <dbReference type="NCBI Taxonomy" id="1123867"/>
    <lineage>
        <taxon>Bacteria</taxon>
        <taxon>Pseudomonadati</taxon>
        <taxon>Pseudomonadota</taxon>
        <taxon>Gammaproteobacteria</taxon>
        <taxon>SAR86 cluster</taxon>
    </lineage>
</organism>
<dbReference type="Proteomes" id="UP000010116">
    <property type="component" value="Unassembled WGS sequence"/>
</dbReference>
<evidence type="ECO:0000313" key="2">
    <source>
        <dbReference type="EMBL" id="EJP73231.1"/>
    </source>
</evidence>
<proteinExistence type="predicted"/>
<sequence>MNEVDIQKLLQEANDAVPRLSFEEANKIISQSNTLIIDVREVSEVEATGLIKNAVNIPKSIIDADFNDSLIDIHINDEEETFILTLLCCRYKISTCWT</sequence>
<accession>J5KMA1</accession>
<dbReference type="AlphaFoldDB" id="J5KMA1"/>
<name>J5KMA1_9GAMM</name>
<evidence type="ECO:0000259" key="1">
    <source>
        <dbReference type="PROSITE" id="PS50206"/>
    </source>
</evidence>
<dbReference type="InterPro" id="IPR036873">
    <property type="entry name" value="Rhodanese-like_dom_sf"/>
</dbReference>
<dbReference type="HOGENOM" id="CLU_2332053_0_0_6"/>
<dbReference type="PROSITE" id="PS50206">
    <property type="entry name" value="RHODANESE_3"/>
    <property type="match status" value="1"/>
</dbReference>